<dbReference type="InterPro" id="IPR036983">
    <property type="entry name" value="AIM24_sf"/>
</dbReference>
<dbReference type="InterPro" id="IPR002838">
    <property type="entry name" value="AIM24"/>
</dbReference>
<dbReference type="RefSeq" id="WP_255061463.1">
    <property type="nucleotide sequence ID" value="NZ_JANDBD010000007.1"/>
</dbReference>
<accession>A0ABT1M4M4</accession>
<evidence type="ECO:0000313" key="1">
    <source>
        <dbReference type="EMBL" id="MCP9274118.1"/>
    </source>
</evidence>
<evidence type="ECO:0000313" key="2">
    <source>
        <dbReference type="Proteomes" id="UP001651690"/>
    </source>
</evidence>
<gene>
    <name evidence="1" type="ORF">NM203_18170</name>
</gene>
<proteinExistence type="predicted"/>
<keyword evidence="2" id="KW-1185">Reference proteome</keyword>
<organism evidence="1 2">
    <name type="scientific">Mycolicibacterium arenosum</name>
    <dbReference type="NCBI Taxonomy" id="2952157"/>
    <lineage>
        <taxon>Bacteria</taxon>
        <taxon>Bacillati</taxon>
        <taxon>Actinomycetota</taxon>
        <taxon>Actinomycetes</taxon>
        <taxon>Mycobacteriales</taxon>
        <taxon>Mycobacteriaceae</taxon>
        <taxon>Mycolicibacterium</taxon>
    </lineage>
</organism>
<dbReference type="PANTHER" id="PTHR38074">
    <property type="entry name" value="ALTERED INHERITANCE OF MITOCHONDRIA PROTEIN 24, MITOCHONDRIAL"/>
    <property type="match status" value="1"/>
</dbReference>
<sequence length="235" mass="23436">MFTKVNSKVVKVNVGQAGGVIARTGAMLFYTGQVSFAPHQVPGAAQMGGMGGLMGMAGRMMQGEHERTMIAQGNGEVHYGYAGLEVHVVEVSGGGTLRVEASRLLANTAGLQSSVVSVTSSSGGSGGGGGGGLKGMLRGAASAALTGQGLFTTQLAGQGSAVLLAHGGVIELQVGGANPVVVDPQAFVGVYGNVQTELKTAGSWRDAVGRGAGEAMQLNCVGQGTVFVQASEEKL</sequence>
<dbReference type="SUPFAM" id="SSF51219">
    <property type="entry name" value="TRAP-like"/>
    <property type="match status" value="1"/>
</dbReference>
<protein>
    <submittedName>
        <fullName evidence="1">AIM24 family protein</fullName>
    </submittedName>
</protein>
<name>A0ABT1M4M4_9MYCO</name>
<comment type="caution">
    <text evidence="1">The sequence shown here is derived from an EMBL/GenBank/DDBJ whole genome shotgun (WGS) entry which is preliminary data.</text>
</comment>
<dbReference type="EMBL" id="JANDBD010000007">
    <property type="protein sequence ID" value="MCP9274118.1"/>
    <property type="molecule type" value="Genomic_DNA"/>
</dbReference>
<dbReference type="InterPro" id="IPR016031">
    <property type="entry name" value="Trp_RNA-bd_attenuator-like_dom"/>
</dbReference>
<reference evidence="1 2" key="1">
    <citation type="submission" date="2022-06" db="EMBL/GenBank/DDBJ databases">
        <title>Mycolicibacterium sp. CAU 1645 isolated from seawater.</title>
        <authorList>
            <person name="Kim W."/>
        </authorList>
    </citation>
    <scope>NUCLEOTIDE SEQUENCE [LARGE SCALE GENOMIC DNA]</scope>
    <source>
        <strain evidence="1 2">CAU 1645</strain>
    </source>
</reference>
<dbReference type="Gene3D" id="3.60.160.10">
    <property type="entry name" value="Mitochondrial biogenesis AIM24"/>
    <property type="match status" value="1"/>
</dbReference>
<dbReference type="PANTHER" id="PTHR38074:SF1">
    <property type="entry name" value="ALTERED INHERITANCE OF MITOCHONDRIA PROTEIN 24, MITOCHONDRIAL"/>
    <property type="match status" value="1"/>
</dbReference>
<dbReference type="Pfam" id="PF01987">
    <property type="entry name" value="AIM24"/>
    <property type="match status" value="1"/>
</dbReference>
<dbReference type="Proteomes" id="UP001651690">
    <property type="component" value="Unassembled WGS sequence"/>
</dbReference>